<evidence type="ECO:0000256" key="9">
    <source>
        <dbReference type="PROSITE-ProRule" id="PRU10141"/>
    </source>
</evidence>
<dbReference type="SUPFAM" id="SSF56112">
    <property type="entry name" value="Protein kinase-like (PK-like)"/>
    <property type="match status" value="1"/>
</dbReference>
<dbReference type="PANTHER" id="PTHR24350">
    <property type="entry name" value="SERINE/THREONINE-PROTEIN KINASE IAL-RELATED"/>
    <property type="match status" value="1"/>
</dbReference>
<evidence type="ECO:0000259" key="11">
    <source>
        <dbReference type="PROSITE" id="PS50011"/>
    </source>
</evidence>
<keyword evidence="2" id="KW-0808">Transferase</keyword>
<evidence type="ECO:0000256" key="2">
    <source>
        <dbReference type="ARBA" id="ARBA00022679"/>
    </source>
</evidence>
<protein>
    <recommendedName>
        <fullName evidence="11">Protein kinase domain-containing protein</fullName>
    </recommendedName>
</protein>
<dbReference type="STRING" id="4829.A0A168RBD1"/>
<proteinExistence type="predicted"/>
<evidence type="ECO:0000256" key="8">
    <source>
        <dbReference type="PIRSR" id="PIRSR630616-3"/>
    </source>
</evidence>
<keyword evidence="3 7" id="KW-0547">Nucleotide-binding</keyword>
<dbReference type="InterPro" id="IPR030616">
    <property type="entry name" value="Aur-like"/>
</dbReference>
<keyword evidence="13" id="KW-1185">Reference proteome</keyword>
<accession>A0A168RBD1</accession>
<keyword evidence="4" id="KW-0418">Kinase</keyword>
<dbReference type="InterPro" id="IPR000719">
    <property type="entry name" value="Prot_kinase_dom"/>
</dbReference>
<keyword evidence="5 7" id="KW-0067">ATP-binding</keyword>
<dbReference type="GO" id="GO:0004674">
    <property type="term" value="F:protein serine/threonine kinase activity"/>
    <property type="evidence" value="ECO:0007669"/>
    <property type="project" value="UniProtKB-KW"/>
</dbReference>
<feature type="compositionally biased region" description="Polar residues" evidence="10">
    <location>
        <begin position="475"/>
        <end position="484"/>
    </location>
</feature>
<evidence type="ECO:0000256" key="4">
    <source>
        <dbReference type="ARBA" id="ARBA00022777"/>
    </source>
</evidence>
<dbReference type="PROSITE" id="PS00107">
    <property type="entry name" value="PROTEIN_KINASE_ATP"/>
    <property type="match status" value="1"/>
</dbReference>
<feature type="binding site" evidence="7 9">
    <location>
        <position position="193"/>
    </location>
    <ligand>
        <name>ATP</name>
        <dbReference type="ChEBI" id="CHEBI:30616"/>
    </ligand>
</feature>
<feature type="region of interest" description="Disordered" evidence="10">
    <location>
        <begin position="475"/>
        <end position="511"/>
    </location>
</feature>
<feature type="compositionally biased region" description="Low complexity" evidence="10">
    <location>
        <begin position="98"/>
        <end position="125"/>
    </location>
</feature>
<dbReference type="GO" id="GO:0005524">
    <property type="term" value="F:ATP binding"/>
    <property type="evidence" value="ECO:0007669"/>
    <property type="project" value="UniProtKB-UniRule"/>
</dbReference>
<dbReference type="Gene3D" id="1.10.510.10">
    <property type="entry name" value="Transferase(Phosphotransferase) domain 1"/>
    <property type="match status" value="1"/>
</dbReference>
<feature type="cross-link" description="Glycyl lysine isopeptide (Lys-Gly) (interchain with G-Cter in SUMO2)" evidence="8">
    <location>
        <position position="286"/>
    </location>
</feature>
<keyword evidence="1" id="KW-0723">Serine/threonine-protein kinase</keyword>
<feature type="compositionally biased region" description="Polar residues" evidence="10">
    <location>
        <begin position="593"/>
        <end position="606"/>
    </location>
</feature>
<evidence type="ECO:0000256" key="6">
    <source>
        <dbReference type="PIRSR" id="PIRSR630616-1"/>
    </source>
</evidence>
<organism evidence="12">
    <name type="scientific">Absidia glauca</name>
    <name type="common">Pin mould</name>
    <dbReference type="NCBI Taxonomy" id="4829"/>
    <lineage>
        <taxon>Eukaryota</taxon>
        <taxon>Fungi</taxon>
        <taxon>Fungi incertae sedis</taxon>
        <taxon>Mucoromycota</taxon>
        <taxon>Mucoromycotina</taxon>
        <taxon>Mucoromycetes</taxon>
        <taxon>Mucorales</taxon>
        <taxon>Cunninghamellaceae</taxon>
        <taxon>Absidia</taxon>
    </lineage>
</organism>
<dbReference type="InterPro" id="IPR017441">
    <property type="entry name" value="Protein_kinase_ATP_BS"/>
</dbReference>
<evidence type="ECO:0000256" key="1">
    <source>
        <dbReference type="ARBA" id="ARBA00022527"/>
    </source>
</evidence>
<evidence type="ECO:0000256" key="3">
    <source>
        <dbReference type="ARBA" id="ARBA00022741"/>
    </source>
</evidence>
<reference evidence="12" key="1">
    <citation type="submission" date="2016-04" db="EMBL/GenBank/DDBJ databases">
        <authorList>
            <person name="Evans L.H."/>
            <person name="Alamgir A."/>
            <person name="Owens N."/>
            <person name="Weber N.D."/>
            <person name="Virtaneva K."/>
            <person name="Barbian K."/>
            <person name="Babar A."/>
            <person name="Rosenke K."/>
        </authorList>
    </citation>
    <scope>NUCLEOTIDE SEQUENCE [LARGE SCALE GENOMIC DNA]</scope>
    <source>
        <strain evidence="12">CBS 101.48</strain>
    </source>
</reference>
<feature type="region of interest" description="Disordered" evidence="10">
    <location>
        <begin position="582"/>
        <end position="614"/>
    </location>
</feature>
<dbReference type="Pfam" id="PF00069">
    <property type="entry name" value="Pkinase"/>
    <property type="match status" value="1"/>
</dbReference>
<dbReference type="InterPro" id="IPR008271">
    <property type="entry name" value="Ser/Thr_kinase_AS"/>
</dbReference>
<dbReference type="OrthoDB" id="1738954at2759"/>
<evidence type="ECO:0000313" key="13">
    <source>
        <dbReference type="Proteomes" id="UP000078561"/>
    </source>
</evidence>
<evidence type="ECO:0000256" key="5">
    <source>
        <dbReference type="ARBA" id="ARBA00022840"/>
    </source>
</evidence>
<dbReference type="PROSITE" id="PS00108">
    <property type="entry name" value="PROTEIN_KINASE_ST"/>
    <property type="match status" value="1"/>
</dbReference>
<sequence>MLARWKQKFISKKQQQQQQRQVKVKVFHYTNDMRPVDDLTQQKTMVPWSDKPAKESSLDLKTKYVPPLKHIPTPPSTMDLPLAPNEPAPNMKQHAILPAPETQTQPHQQQQISQEQIPQQAPVQQTSSTLTEEEKQRQEKATQWIESNMRRKSTLPIYPSLHRYEIVKKLGDGAFSDVYRAKDKRTGRNVAIKVAQKYTEDEPMIDMQHLHPNMKKKPRVTELIQFTESRQNYFLVLDLCEGGELFHRIVDLTYFSEDLSRHIIGQLAQAVYHLHEECGVVHRDIKPENILFEPIPIIPSEERILHSFDDATKKDEGVFIKDVGGGGIGQVKLADFGLSKIIWDKDTLTPCGTVGYTAPEIVCDQKYSKGVDMWAMGCVLYTMLCGFPPFYDESISALTHKVARGHFAFLSPWWDPISDDAKDLIRGLLCVDPRKRYTVGQVLRHPWLAPKSTPSFDSSQSMRIQAMRNAAAASPHSSLGSFSADQRPPHLLDLSSTTDLGSDTSSRRKDVFSPGMATLKEIFDITAAVQRMAEENTHYGDANGHDDDHMDTSHAPLDTTSLKQRYNAQAAAHHQQRLAKITAAATAAAPGSSAKNRTPAVMNTGTKPPPGFDLNMNNATLLKNRRKQMVAPCQ</sequence>
<dbReference type="InterPro" id="IPR011009">
    <property type="entry name" value="Kinase-like_dom_sf"/>
</dbReference>
<evidence type="ECO:0000256" key="10">
    <source>
        <dbReference type="SAM" id="MobiDB-lite"/>
    </source>
</evidence>
<feature type="compositionally biased region" description="Low complexity" evidence="10">
    <location>
        <begin position="491"/>
        <end position="504"/>
    </location>
</feature>
<dbReference type="Proteomes" id="UP000078561">
    <property type="component" value="Unassembled WGS sequence"/>
</dbReference>
<feature type="active site" description="Proton acceptor" evidence="6">
    <location>
        <position position="284"/>
    </location>
</feature>
<feature type="domain" description="Protein kinase" evidence="11">
    <location>
        <begin position="164"/>
        <end position="448"/>
    </location>
</feature>
<dbReference type="OMA" id="AEENTHY"/>
<name>A0A168RBD1_ABSGL</name>
<evidence type="ECO:0000313" key="12">
    <source>
        <dbReference type="EMBL" id="SAM06435.1"/>
    </source>
</evidence>
<feature type="binding site" evidence="7">
    <location>
        <position position="335"/>
    </location>
    <ligand>
        <name>ATP</name>
        <dbReference type="ChEBI" id="CHEBI:30616"/>
    </ligand>
</feature>
<dbReference type="AlphaFoldDB" id="A0A168RBD1"/>
<evidence type="ECO:0000256" key="7">
    <source>
        <dbReference type="PIRSR" id="PIRSR630616-2"/>
    </source>
</evidence>
<feature type="region of interest" description="Disordered" evidence="10">
    <location>
        <begin position="65"/>
        <end position="147"/>
    </location>
</feature>
<feature type="binding site" evidence="7">
    <location>
        <begin position="288"/>
        <end position="289"/>
    </location>
    <ligand>
        <name>ATP</name>
        <dbReference type="ChEBI" id="CHEBI:30616"/>
    </ligand>
</feature>
<dbReference type="InParanoid" id="A0A168RBD1"/>
<dbReference type="SMART" id="SM00220">
    <property type="entry name" value="S_TKc"/>
    <property type="match status" value="1"/>
</dbReference>
<dbReference type="PROSITE" id="PS50011">
    <property type="entry name" value="PROTEIN_KINASE_DOM"/>
    <property type="match status" value="1"/>
</dbReference>
<gene>
    <name evidence="12" type="primary">ABSGL_12324.1 scaffold 12745</name>
</gene>
<dbReference type="EMBL" id="LT554591">
    <property type="protein sequence ID" value="SAM06435.1"/>
    <property type="molecule type" value="Genomic_DNA"/>
</dbReference>